<dbReference type="STRING" id="29139.ENSVURP00010020813"/>
<reference evidence="8" key="1">
    <citation type="submission" date="2018-12" db="EMBL/GenBank/DDBJ databases">
        <authorList>
            <person name="Yazar S."/>
        </authorList>
    </citation>
    <scope>NUCLEOTIDE SEQUENCE [LARGE SCALE GENOMIC DNA]</scope>
</reference>
<keyword evidence="3" id="KW-0479">Metal-binding</keyword>
<dbReference type="RefSeq" id="XP_027716577.1">
    <property type="nucleotide sequence ID" value="XM_027860776.1"/>
</dbReference>
<dbReference type="GO" id="GO:0006355">
    <property type="term" value="P:regulation of DNA-templated transcription"/>
    <property type="evidence" value="ECO:0007669"/>
    <property type="project" value="TreeGrafter"/>
</dbReference>
<dbReference type="Gene3D" id="3.30.160.60">
    <property type="entry name" value="Classic Zinc Finger"/>
    <property type="match status" value="1"/>
</dbReference>
<dbReference type="PANTHER" id="PTHR16516:SF5">
    <property type="entry name" value="ZINC FINGER PROTEIN 488"/>
    <property type="match status" value="1"/>
</dbReference>
<feature type="compositionally biased region" description="Basic and acidic residues" evidence="4">
    <location>
        <begin position="212"/>
        <end position="229"/>
    </location>
</feature>
<evidence type="ECO:0000313" key="8">
    <source>
        <dbReference type="Proteomes" id="UP000314987"/>
    </source>
</evidence>
<keyword evidence="3" id="KW-0862">Zinc</keyword>
<dbReference type="OMA" id="DFWNLQM"/>
<dbReference type="InterPro" id="IPR013087">
    <property type="entry name" value="Znf_C2H2_type"/>
</dbReference>
<evidence type="ECO:0000313" key="7">
    <source>
        <dbReference type="Ensembl" id="ENSVURP00010020813.1"/>
    </source>
</evidence>
<gene>
    <name evidence="7" type="primary">ZNF488</name>
</gene>
<reference evidence="7" key="3">
    <citation type="submission" date="2025-09" db="UniProtKB">
        <authorList>
            <consortium name="Ensembl"/>
        </authorList>
    </citation>
    <scope>IDENTIFICATION</scope>
</reference>
<feature type="region of interest" description="Disordered" evidence="4">
    <location>
        <begin position="195"/>
        <end position="241"/>
    </location>
</feature>
<dbReference type="PROSITE" id="PS50280">
    <property type="entry name" value="SET"/>
    <property type="match status" value="1"/>
</dbReference>
<dbReference type="GO" id="GO:0008270">
    <property type="term" value="F:zinc ion binding"/>
    <property type="evidence" value="ECO:0007669"/>
    <property type="project" value="UniProtKB-KW"/>
</dbReference>
<keyword evidence="2" id="KW-0539">Nucleus</keyword>
<dbReference type="SUPFAM" id="SSF57667">
    <property type="entry name" value="beta-beta-alpha zinc fingers"/>
    <property type="match status" value="1"/>
</dbReference>
<dbReference type="PANTHER" id="PTHR16516">
    <property type="entry name" value="AGAP007109-PA"/>
    <property type="match status" value="1"/>
</dbReference>
<dbReference type="Gene3D" id="2.170.270.10">
    <property type="entry name" value="SET domain"/>
    <property type="match status" value="1"/>
</dbReference>
<sequence>MRLVQAACSSQEQNLEAYLENSQLYFRPTRKIKQNEELFIWYDKELFCLLGFQDIKARALHKDYRCPKCNHTFKCEHSYLSHIHFLCSPGKAPLVMSPPDPKAPHTRDLDQSTNFHNLARDLEVKMATQENTLHSPLPEKKTQTDEAEQSQVQKMVLLEKTNHLRKRLPSVPCSREDGGTEHVLSAAIWKLSPVKQSSKKAPWDQKPSAFTEVKRLKDKLQSERARDGDQGPGSNQVGKEQQPMDCVLSGAESAFSFVWPARALGELGSAFSKPVKCLAQRTALSSQPPVSNSAEALGDLSGFINTMDSMCCGNLLNSKFSISDLCNLQMLQEWAPQCNTFPYASELWPKPVAQLHISPSSASSTPSSPSLTLLPPTFTSLGMATQNWCAKCNLSFRMTSDLVFHMRSHHKKEYSSSEVQAKRRREEKLTCAICHEYFRERHHLSRHMTSHN</sequence>
<dbReference type="InterPro" id="IPR046341">
    <property type="entry name" value="SET_dom_sf"/>
</dbReference>
<name>A0A4X2LA19_VOMUR</name>
<feature type="domain" description="C2H2-type" evidence="5">
    <location>
        <begin position="387"/>
        <end position="415"/>
    </location>
</feature>
<dbReference type="InterPro" id="IPR036236">
    <property type="entry name" value="Znf_C2H2_sf"/>
</dbReference>
<evidence type="ECO:0008006" key="9">
    <source>
        <dbReference type="Google" id="ProtNLM"/>
    </source>
</evidence>
<dbReference type="GeneTree" id="ENSGT00890000139463"/>
<feature type="domain" description="SET" evidence="6">
    <location>
        <begin position="1"/>
        <end position="43"/>
    </location>
</feature>
<reference evidence="7" key="2">
    <citation type="submission" date="2025-08" db="UniProtKB">
        <authorList>
            <consortium name="Ensembl"/>
        </authorList>
    </citation>
    <scope>IDENTIFICATION</scope>
</reference>
<proteinExistence type="predicted"/>
<dbReference type="OrthoDB" id="5814089at2759"/>
<keyword evidence="3" id="KW-0863">Zinc-finger</keyword>
<dbReference type="CTD" id="118738"/>
<evidence type="ECO:0000256" key="2">
    <source>
        <dbReference type="ARBA" id="ARBA00023242"/>
    </source>
</evidence>
<accession>A0A4X2LA19</accession>
<keyword evidence="8" id="KW-1185">Reference proteome</keyword>
<dbReference type="PROSITE" id="PS00028">
    <property type="entry name" value="ZINC_FINGER_C2H2_1"/>
    <property type="match status" value="2"/>
</dbReference>
<evidence type="ECO:0000256" key="4">
    <source>
        <dbReference type="SAM" id="MobiDB-lite"/>
    </source>
</evidence>
<evidence type="ECO:0000259" key="6">
    <source>
        <dbReference type="PROSITE" id="PS50280"/>
    </source>
</evidence>
<dbReference type="GO" id="GO:0005634">
    <property type="term" value="C:nucleus"/>
    <property type="evidence" value="ECO:0007669"/>
    <property type="project" value="UniProtKB-SubCell"/>
</dbReference>
<evidence type="ECO:0000259" key="5">
    <source>
        <dbReference type="PROSITE" id="PS50157"/>
    </source>
</evidence>
<dbReference type="InterPro" id="IPR001214">
    <property type="entry name" value="SET_dom"/>
</dbReference>
<dbReference type="Proteomes" id="UP000314987">
    <property type="component" value="Unassembled WGS sequence"/>
</dbReference>
<dbReference type="GeneID" id="114042079"/>
<dbReference type="Pfam" id="PF21549">
    <property type="entry name" value="PRDM2_PR"/>
    <property type="match status" value="1"/>
</dbReference>
<feature type="domain" description="C2H2-type" evidence="5">
    <location>
        <begin position="429"/>
        <end position="452"/>
    </location>
</feature>
<organism evidence="7 8">
    <name type="scientific">Vombatus ursinus</name>
    <name type="common">Common wombat</name>
    <dbReference type="NCBI Taxonomy" id="29139"/>
    <lineage>
        <taxon>Eukaryota</taxon>
        <taxon>Metazoa</taxon>
        <taxon>Chordata</taxon>
        <taxon>Craniata</taxon>
        <taxon>Vertebrata</taxon>
        <taxon>Euteleostomi</taxon>
        <taxon>Mammalia</taxon>
        <taxon>Metatheria</taxon>
        <taxon>Diprotodontia</taxon>
        <taxon>Vombatidae</taxon>
        <taxon>Vombatus</taxon>
    </lineage>
</organism>
<dbReference type="InterPro" id="IPR052296">
    <property type="entry name" value="TR-Histone_Methyltrans"/>
</dbReference>
<comment type="subcellular location">
    <subcellularLocation>
        <location evidence="1">Nucleus</location>
    </subcellularLocation>
</comment>
<dbReference type="PROSITE" id="PS50157">
    <property type="entry name" value="ZINC_FINGER_C2H2_2"/>
    <property type="match status" value="2"/>
</dbReference>
<dbReference type="Ensembl" id="ENSVURT00010023698.1">
    <property type="protein sequence ID" value="ENSVURP00010020813.1"/>
    <property type="gene ID" value="ENSVURG00010015918.1"/>
</dbReference>
<dbReference type="AlphaFoldDB" id="A0A4X2LA19"/>
<evidence type="ECO:0000256" key="3">
    <source>
        <dbReference type="PROSITE-ProRule" id="PRU00042"/>
    </source>
</evidence>
<dbReference type="SMART" id="SM00355">
    <property type="entry name" value="ZnF_C2H2"/>
    <property type="match status" value="3"/>
</dbReference>
<dbReference type="GO" id="GO:0014003">
    <property type="term" value="P:oligodendrocyte development"/>
    <property type="evidence" value="ECO:0007669"/>
    <property type="project" value="TreeGrafter"/>
</dbReference>
<evidence type="ECO:0000256" key="1">
    <source>
        <dbReference type="ARBA" id="ARBA00004123"/>
    </source>
</evidence>
<protein>
    <recommendedName>
        <fullName evidence="9">Zinc finger protein 488</fullName>
    </recommendedName>
</protein>